<accession>A0A7Y0BPA0</accession>
<keyword evidence="3 6" id="KW-0812">Transmembrane</keyword>
<feature type="transmembrane region" description="Helical" evidence="6">
    <location>
        <begin position="53"/>
        <end position="76"/>
    </location>
</feature>
<evidence type="ECO:0000256" key="4">
    <source>
        <dbReference type="ARBA" id="ARBA00022989"/>
    </source>
</evidence>
<organism evidence="7 8">
    <name type="scientific">Novosphingobium olei</name>
    <dbReference type="NCBI Taxonomy" id="2728851"/>
    <lineage>
        <taxon>Bacteria</taxon>
        <taxon>Pseudomonadati</taxon>
        <taxon>Pseudomonadota</taxon>
        <taxon>Alphaproteobacteria</taxon>
        <taxon>Sphingomonadales</taxon>
        <taxon>Sphingomonadaceae</taxon>
        <taxon>Novosphingobium</taxon>
    </lineage>
</organism>
<dbReference type="Pfam" id="PF01594">
    <property type="entry name" value="AI-2E_transport"/>
    <property type="match status" value="1"/>
</dbReference>
<feature type="transmembrane region" description="Helical" evidence="6">
    <location>
        <begin position="262"/>
        <end position="281"/>
    </location>
</feature>
<evidence type="ECO:0000313" key="7">
    <source>
        <dbReference type="EMBL" id="NML93421.1"/>
    </source>
</evidence>
<dbReference type="AlphaFoldDB" id="A0A7Y0BPA0"/>
<feature type="transmembrane region" description="Helical" evidence="6">
    <location>
        <begin position="293"/>
        <end position="326"/>
    </location>
</feature>
<keyword evidence="8" id="KW-1185">Reference proteome</keyword>
<dbReference type="GO" id="GO:0016020">
    <property type="term" value="C:membrane"/>
    <property type="evidence" value="ECO:0007669"/>
    <property type="project" value="UniProtKB-SubCell"/>
</dbReference>
<dbReference type="InterPro" id="IPR002549">
    <property type="entry name" value="AI-2E-like"/>
</dbReference>
<keyword evidence="4 6" id="KW-1133">Transmembrane helix</keyword>
<evidence type="ECO:0000256" key="2">
    <source>
        <dbReference type="ARBA" id="ARBA00009773"/>
    </source>
</evidence>
<reference evidence="7 8" key="1">
    <citation type="submission" date="2020-04" db="EMBL/GenBank/DDBJ databases">
        <title>Novosphingobium sp. TW-4 isolated from soil.</title>
        <authorList>
            <person name="Dahal R.H."/>
            <person name="Chaudhary D.K."/>
        </authorList>
    </citation>
    <scope>NUCLEOTIDE SEQUENCE [LARGE SCALE GENOMIC DNA]</scope>
    <source>
        <strain evidence="7 8">TW-4</strain>
    </source>
</reference>
<evidence type="ECO:0000256" key="6">
    <source>
        <dbReference type="SAM" id="Phobius"/>
    </source>
</evidence>
<comment type="caution">
    <text evidence="7">The sequence shown here is derived from an EMBL/GenBank/DDBJ whole genome shotgun (WGS) entry which is preliminary data.</text>
</comment>
<comment type="subcellular location">
    <subcellularLocation>
        <location evidence="1">Membrane</location>
        <topology evidence="1">Multi-pass membrane protein</topology>
    </subcellularLocation>
</comment>
<dbReference type="PANTHER" id="PTHR21716">
    <property type="entry name" value="TRANSMEMBRANE PROTEIN"/>
    <property type="match status" value="1"/>
</dbReference>
<comment type="similarity">
    <text evidence="2">Belongs to the autoinducer-2 exporter (AI-2E) (TC 2.A.86) family.</text>
</comment>
<gene>
    <name evidence="7" type="ORF">HHL27_07020</name>
</gene>
<evidence type="ECO:0000256" key="3">
    <source>
        <dbReference type="ARBA" id="ARBA00022692"/>
    </source>
</evidence>
<evidence type="ECO:0000256" key="5">
    <source>
        <dbReference type="ARBA" id="ARBA00023136"/>
    </source>
</evidence>
<protein>
    <submittedName>
        <fullName evidence="7">AI-2E family transporter</fullName>
    </submittedName>
</protein>
<feature type="transmembrane region" description="Helical" evidence="6">
    <location>
        <begin position="227"/>
        <end position="255"/>
    </location>
</feature>
<dbReference type="EMBL" id="JABBGM010000002">
    <property type="protein sequence ID" value="NML93421.1"/>
    <property type="molecule type" value="Genomic_DNA"/>
</dbReference>
<keyword evidence="5 6" id="KW-0472">Membrane</keyword>
<name>A0A7Y0BPA0_9SPHN</name>
<dbReference type="PANTHER" id="PTHR21716:SF61">
    <property type="entry name" value="BLR8064 PROTEIN"/>
    <property type="match status" value="1"/>
</dbReference>
<sequence>MVAVLILMVAGIVTLRGFLPALGWAAIFAIALRPVYDRLAARWPSRDRDLIPALLVAATLLVFVLPLLVVAAPIIADAHELGLWADQIQQHGLPVPAFLASLPFGAELVPVWQQKLGHPQALSGLAHAVVHANGAGFGRRLAGQAVHRLVLVGFMLVSLYFILRDIRNIEEALRIASNRAFGAAGEHVGIQLVRAVQGTVNGLVFVGLGEGVVMGVAYAFAGVPHPALFGLLTAILATIPFGAAVAIAAAGLALFAIGKMGTAIVIVALGAVVVFVADHFVRPVLIQGATRLPFVWVLLGILGGVEAWGLIGLVIGPAIMAGLILLWREWVGSQQGPINPRLIPPAGPDTP</sequence>
<evidence type="ECO:0000256" key="1">
    <source>
        <dbReference type="ARBA" id="ARBA00004141"/>
    </source>
</evidence>
<evidence type="ECO:0000313" key="8">
    <source>
        <dbReference type="Proteomes" id="UP000583556"/>
    </source>
</evidence>
<feature type="transmembrane region" description="Helical" evidence="6">
    <location>
        <begin position="145"/>
        <end position="163"/>
    </location>
</feature>
<feature type="transmembrane region" description="Helical" evidence="6">
    <location>
        <begin position="200"/>
        <end position="221"/>
    </location>
</feature>
<proteinExistence type="inferred from homology"/>
<feature type="transmembrane region" description="Helical" evidence="6">
    <location>
        <begin position="6"/>
        <end position="32"/>
    </location>
</feature>
<dbReference type="Proteomes" id="UP000583556">
    <property type="component" value="Unassembled WGS sequence"/>
</dbReference>